<dbReference type="AlphaFoldDB" id="A0A0B0PKV1"/>
<sequence>MNGYTSLICAIRESIDKVSTSEKPHIEATVSSGILEDCHHTIEPYFGTFENVFIEVWHV</sequence>
<dbReference type="Proteomes" id="UP000032142">
    <property type="component" value="Unassembled WGS sequence"/>
</dbReference>
<accession>A0A0B0PKV1</accession>
<evidence type="ECO:0000313" key="1">
    <source>
        <dbReference type="EMBL" id="KHG25054.1"/>
    </source>
</evidence>
<name>A0A0B0PKV1_GOSAR</name>
<protein>
    <submittedName>
        <fullName evidence="1">Chaperone DnaK</fullName>
    </submittedName>
</protein>
<organism evidence="1 2">
    <name type="scientific">Gossypium arboreum</name>
    <name type="common">Tree cotton</name>
    <name type="synonym">Gossypium nanking</name>
    <dbReference type="NCBI Taxonomy" id="29729"/>
    <lineage>
        <taxon>Eukaryota</taxon>
        <taxon>Viridiplantae</taxon>
        <taxon>Streptophyta</taxon>
        <taxon>Embryophyta</taxon>
        <taxon>Tracheophyta</taxon>
        <taxon>Spermatophyta</taxon>
        <taxon>Magnoliopsida</taxon>
        <taxon>eudicotyledons</taxon>
        <taxon>Gunneridae</taxon>
        <taxon>Pentapetalae</taxon>
        <taxon>rosids</taxon>
        <taxon>malvids</taxon>
        <taxon>Malvales</taxon>
        <taxon>Malvaceae</taxon>
        <taxon>Malvoideae</taxon>
        <taxon>Gossypium</taxon>
    </lineage>
</organism>
<evidence type="ECO:0000313" key="2">
    <source>
        <dbReference type="Proteomes" id="UP000032142"/>
    </source>
</evidence>
<keyword evidence="2" id="KW-1185">Reference proteome</keyword>
<proteinExistence type="predicted"/>
<reference evidence="2" key="1">
    <citation type="submission" date="2014-09" db="EMBL/GenBank/DDBJ databases">
        <authorList>
            <person name="Mudge J."/>
            <person name="Ramaraj T."/>
            <person name="Lindquist I.E."/>
            <person name="Bharti A.K."/>
            <person name="Sundararajan A."/>
            <person name="Cameron C.T."/>
            <person name="Woodward J.E."/>
            <person name="May G.D."/>
            <person name="Brubaker C."/>
            <person name="Broadhvest J."/>
            <person name="Wilkins T.A."/>
        </authorList>
    </citation>
    <scope>NUCLEOTIDE SEQUENCE</scope>
    <source>
        <strain evidence="2">cv. AKA8401</strain>
    </source>
</reference>
<dbReference type="EMBL" id="KN431087">
    <property type="protein sequence ID" value="KHG25054.1"/>
    <property type="molecule type" value="Genomic_DNA"/>
</dbReference>
<gene>
    <name evidence="1" type="ORF">F383_30494</name>
</gene>